<dbReference type="PANTHER" id="PTHR45339">
    <property type="entry name" value="HYBRID SIGNAL TRANSDUCTION HISTIDINE KINASE J"/>
    <property type="match status" value="1"/>
</dbReference>
<keyword evidence="7" id="KW-1185">Reference proteome</keyword>
<dbReference type="InterPro" id="IPR036890">
    <property type="entry name" value="HATPase_C_sf"/>
</dbReference>
<evidence type="ECO:0000259" key="5">
    <source>
        <dbReference type="PROSITE" id="PS50110"/>
    </source>
</evidence>
<dbReference type="Pfam" id="PF00072">
    <property type="entry name" value="Response_reg"/>
    <property type="match status" value="1"/>
</dbReference>
<dbReference type="PANTHER" id="PTHR45339:SF1">
    <property type="entry name" value="HYBRID SIGNAL TRANSDUCTION HISTIDINE KINASE J"/>
    <property type="match status" value="1"/>
</dbReference>
<proteinExistence type="predicted"/>
<name>A0ABR2WGH9_9FUNG</name>
<dbReference type="EMBL" id="JASJQH010001943">
    <property type="protein sequence ID" value="KAK9760641.1"/>
    <property type="molecule type" value="Genomic_DNA"/>
</dbReference>
<organism evidence="6 7">
    <name type="scientific">Basidiobolus ranarum</name>
    <dbReference type="NCBI Taxonomy" id="34480"/>
    <lineage>
        <taxon>Eukaryota</taxon>
        <taxon>Fungi</taxon>
        <taxon>Fungi incertae sedis</taxon>
        <taxon>Zoopagomycota</taxon>
        <taxon>Entomophthoromycotina</taxon>
        <taxon>Basidiobolomycetes</taxon>
        <taxon>Basidiobolales</taxon>
        <taxon>Basidiobolaceae</taxon>
        <taxon>Basidiobolus</taxon>
    </lineage>
</organism>
<protein>
    <recommendedName>
        <fullName evidence="5">Response regulatory domain-containing protein</fullName>
    </recommendedName>
</protein>
<accession>A0ABR2WGH9</accession>
<sequence>MEHKEDNQPSEEMDNILHSAKFLSELVNEVLDLANLHENDLVLKERPTSLEELLINVYHLTPLVENEKYRFTAKLEGSSTMRLICDPSALLLIVHRLVHLLSNSHNLDQCEDAKICLKIRVIEEDEDCATIEYLIECSNRTIPSQYLAVGFNPLAQENGSMGGEFGMKGISLTLTRIMILKMGGILISASSPQIGTRFSFQLKFQKARFESSSPIMSNCISEISPMPQAGVKMEAELDSVGTTITSECSLDKKSQQKAKTKGQNSERKRKSKKLSPSKIGTSLNKPSIEYRGKVILAEDNLICQKLAARLLTKNGYTVTTANNGLEAVQAMENSHDYDIALLDIHMPIMDGVEAGRTMREKLCFEGQIIALTANTTSEYHQACVDAGFDAFTSKPIKEEDLLSVLMQSNRK</sequence>
<dbReference type="SUPFAM" id="SSF55874">
    <property type="entry name" value="ATPase domain of HSP90 chaperone/DNA topoisomerase II/histidine kinase"/>
    <property type="match status" value="1"/>
</dbReference>
<dbReference type="CDD" id="cd17546">
    <property type="entry name" value="REC_hyHK_CKI1_RcsC-like"/>
    <property type="match status" value="1"/>
</dbReference>
<evidence type="ECO:0000256" key="1">
    <source>
        <dbReference type="ARBA" id="ARBA00022553"/>
    </source>
</evidence>
<dbReference type="PROSITE" id="PS50110">
    <property type="entry name" value="RESPONSE_REGULATORY"/>
    <property type="match status" value="1"/>
</dbReference>
<dbReference type="Proteomes" id="UP001479436">
    <property type="component" value="Unassembled WGS sequence"/>
</dbReference>
<evidence type="ECO:0000256" key="3">
    <source>
        <dbReference type="PROSITE-ProRule" id="PRU00169"/>
    </source>
</evidence>
<keyword evidence="2" id="KW-0902">Two-component regulatory system</keyword>
<keyword evidence="1 3" id="KW-0597">Phosphoprotein</keyword>
<dbReference type="Gene3D" id="3.30.565.10">
    <property type="entry name" value="Histidine kinase-like ATPase, C-terminal domain"/>
    <property type="match status" value="1"/>
</dbReference>
<dbReference type="InterPro" id="IPR011006">
    <property type="entry name" value="CheY-like_superfamily"/>
</dbReference>
<evidence type="ECO:0000256" key="2">
    <source>
        <dbReference type="ARBA" id="ARBA00023012"/>
    </source>
</evidence>
<evidence type="ECO:0000313" key="7">
    <source>
        <dbReference type="Proteomes" id="UP001479436"/>
    </source>
</evidence>
<evidence type="ECO:0000256" key="4">
    <source>
        <dbReference type="SAM" id="MobiDB-lite"/>
    </source>
</evidence>
<feature type="modified residue" description="4-aspartylphosphate" evidence="3">
    <location>
        <position position="343"/>
    </location>
</feature>
<dbReference type="SMART" id="SM00448">
    <property type="entry name" value="REC"/>
    <property type="match status" value="1"/>
</dbReference>
<gene>
    <name evidence="6" type="ORF">K7432_015137</name>
</gene>
<dbReference type="Gene3D" id="3.40.50.2300">
    <property type="match status" value="1"/>
</dbReference>
<evidence type="ECO:0000313" key="6">
    <source>
        <dbReference type="EMBL" id="KAK9760641.1"/>
    </source>
</evidence>
<comment type="caution">
    <text evidence="6">The sequence shown here is derived from an EMBL/GenBank/DDBJ whole genome shotgun (WGS) entry which is preliminary data.</text>
</comment>
<feature type="region of interest" description="Disordered" evidence="4">
    <location>
        <begin position="249"/>
        <end position="280"/>
    </location>
</feature>
<dbReference type="InterPro" id="IPR001789">
    <property type="entry name" value="Sig_transdc_resp-reg_receiver"/>
</dbReference>
<reference evidence="6 7" key="1">
    <citation type="submission" date="2023-04" db="EMBL/GenBank/DDBJ databases">
        <title>Genome of Basidiobolus ranarum AG-B5.</title>
        <authorList>
            <person name="Stajich J.E."/>
            <person name="Carter-House D."/>
            <person name="Gryganskyi A."/>
        </authorList>
    </citation>
    <scope>NUCLEOTIDE SEQUENCE [LARGE SCALE GENOMIC DNA]</scope>
    <source>
        <strain evidence="6 7">AG-B5</strain>
    </source>
</reference>
<dbReference type="SUPFAM" id="SSF52172">
    <property type="entry name" value="CheY-like"/>
    <property type="match status" value="1"/>
</dbReference>
<feature type="domain" description="Response regulatory" evidence="5">
    <location>
        <begin position="293"/>
        <end position="409"/>
    </location>
</feature>